<organism evidence="1">
    <name type="scientific">marine sediment metagenome</name>
    <dbReference type="NCBI Taxonomy" id="412755"/>
    <lineage>
        <taxon>unclassified sequences</taxon>
        <taxon>metagenomes</taxon>
        <taxon>ecological metagenomes</taxon>
    </lineage>
</organism>
<protein>
    <submittedName>
        <fullName evidence="1">Uncharacterized protein</fullName>
    </submittedName>
</protein>
<accession>X0YH73</accession>
<dbReference type="AlphaFoldDB" id="X0YH73"/>
<gene>
    <name evidence="1" type="ORF">S01H1_85013</name>
</gene>
<reference evidence="1" key="1">
    <citation type="journal article" date="2014" name="Front. Microbiol.">
        <title>High frequency of phylogenetically diverse reductive dehalogenase-homologous genes in deep subseafloor sedimentary metagenomes.</title>
        <authorList>
            <person name="Kawai M."/>
            <person name="Futagami T."/>
            <person name="Toyoda A."/>
            <person name="Takaki Y."/>
            <person name="Nishi S."/>
            <person name="Hori S."/>
            <person name="Arai W."/>
            <person name="Tsubouchi T."/>
            <person name="Morono Y."/>
            <person name="Uchiyama I."/>
            <person name="Ito T."/>
            <person name="Fujiyama A."/>
            <person name="Inagaki F."/>
            <person name="Takami H."/>
        </authorList>
    </citation>
    <scope>NUCLEOTIDE SEQUENCE</scope>
    <source>
        <strain evidence="1">Expedition CK06-06</strain>
    </source>
</reference>
<evidence type="ECO:0000313" key="1">
    <source>
        <dbReference type="EMBL" id="GAG46527.1"/>
    </source>
</evidence>
<dbReference type="EMBL" id="BARS01058219">
    <property type="protein sequence ID" value="GAG46527.1"/>
    <property type="molecule type" value="Genomic_DNA"/>
</dbReference>
<name>X0YH73_9ZZZZ</name>
<sequence length="50" mass="5473">MDLDKAVKEKIVMDAAVAILTKLDEETLHPLFVAGIMKGIENAVGTYTIR</sequence>
<proteinExistence type="predicted"/>
<comment type="caution">
    <text evidence="1">The sequence shown here is derived from an EMBL/GenBank/DDBJ whole genome shotgun (WGS) entry which is preliminary data.</text>
</comment>
<feature type="non-terminal residue" evidence="1">
    <location>
        <position position="50"/>
    </location>
</feature>